<organism evidence="4 5">
    <name type="scientific">Georgenia soli</name>
    <dbReference type="NCBI Taxonomy" id="638953"/>
    <lineage>
        <taxon>Bacteria</taxon>
        <taxon>Bacillati</taxon>
        <taxon>Actinomycetota</taxon>
        <taxon>Actinomycetes</taxon>
        <taxon>Micrococcales</taxon>
        <taxon>Bogoriellaceae</taxon>
        <taxon>Georgenia</taxon>
    </lineage>
</organism>
<reference evidence="4 5" key="1">
    <citation type="submission" date="2017-10" db="EMBL/GenBank/DDBJ databases">
        <title>Sequencing the genomes of 1000 actinobacteria strains.</title>
        <authorList>
            <person name="Klenk H.-P."/>
        </authorList>
    </citation>
    <scope>NUCLEOTIDE SEQUENCE [LARGE SCALE GENOMIC DNA]</scope>
    <source>
        <strain evidence="4 5">DSM 21838</strain>
    </source>
</reference>
<comment type="caution">
    <text evidence="4">The sequence shown here is derived from an EMBL/GenBank/DDBJ whole genome shotgun (WGS) entry which is preliminary data.</text>
</comment>
<feature type="region of interest" description="Disordered" evidence="2">
    <location>
        <begin position="131"/>
        <end position="163"/>
    </location>
</feature>
<keyword evidence="1 3" id="KW-0732">Signal</keyword>
<evidence type="ECO:0000256" key="2">
    <source>
        <dbReference type="SAM" id="MobiDB-lite"/>
    </source>
</evidence>
<accession>A0A2A9F2Z2</accession>
<dbReference type="EMBL" id="PDJI01000003">
    <property type="protein sequence ID" value="PFG44880.1"/>
    <property type="molecule type" value="Genomic_DNA"/>
</dbReference>
<protein>
    <recommendedName>
        <fullName evidence="6">DUF4352 domain-containing protein</fullName>
    </recommendedName>
</protein>
<dbReference type="Proteomes" id="UP000222106">
    <property type="component" value="Unassembled WGS sequence"/>
</dbReference>
<feature type="compositionally biased region" description="Pro residues" evidence="2">
    <location>
        <begin position="141"/>
        <end position="154"/>
    </location>
</feature>
<name>A0A2A9F2Z2_9MICO</name>
<dbReference type="RefSeq" id="WP_098482101.1">
    <property type="nucleotide sequence ID" value="NZ_PDJI01000003.1"/>
</dbReference>
<evidence type="ECO:0008006" key="6">
    <source>
        <dbReference type="Google" id="ProtNLM"/>
    </source>
</evidence>
<evidence type="ECO:0000256" key="1">
    <source>
        <dbReference type="ARBA" id="ARBA00022729"/>
    </source>
</evidence>
<evidence type="ECO:0000313" key="4">
    <source>
        <dbReference type="EMBL" id="PFG44880.1"/>
    </source>
</evidence>
<feature type="signal peptide" evidence="3">
    <location>
        <begin position="1"/>
        <end position="25"/>
    </location>
</feature>
<gene>
    <name evidence="4" type="ORF">ATJ97_0153</name>
</gene>
<feature type="chain" id="PRO_5013378294" description="DUF4352 domain-containing protein" evidence="3">
    <location>
        <begin position="26"/>
        <end position="304"/>
    </location>
</feature>
<dbReference type="OrthoDB" id="4424518at2"/>
<proteinExistence type="predicted"/>
<sequence length="304" mass="31712">MKHTRIAAAVAAAALTLAGCSTGNAEPKKAEPQEDGAITTIEKLHQAFVDAGGTCKELSPRNVTAATDAADCDDDTVLMVFTDEKAANAHASEMTAMGSNVLVGDAFVINSELQELRKVVRSLNGVVSMATEGHEETPAAAPTPKPTPTTPPTPEKGTRDNPGMPDVDVITFSEGAQPTWEVKVGYADFDAWPEISAANRFYDPPAAGQVYVLLPVTVTYKGQGSGTPWLDVDVAFVSADGRSYDAEIMSGIPGAMTDVDDLYTGGSALGTFPFEIPADALEGGTWAVSADWSDPMFIAALPTG</sequence>
<evidence type="ECO:0000256" key="3">
    <source>
        <dbReference type="SAM" id="SignalP"/>
    </source>
</evidence>
<evidence type="ECO:0000313" key="5">
    <source>
        <dbReference type="Proteomes" id="UP000222106"/>
    </source>
</evidence>
<dbReference type="PROSITE" id="PS51257">
    <property type="entry name" value="PROKAR_LIPOPROTEIN"/>
    <property type="match status" value="1"/>
</dbReference>
<dbReference type="Gene3D" id="2.60.40.1240">
    <property type="match status" value="1"/>
</dbReference>
<dbReference type="AlphaFoldDB" id="A0A2A9F2Z2"/>
<dbReference type="InterPro" id="IPR029050">
    <property type="entry name" value="Immunoprotect_excell_Ig-like"/>
</dbReference>
<keyword evidence="5" id="KW-1185">Reference proteome</keyword>